<dbReference type="Proteomes" id="UP000243451">
    <property type="component" value="Unassembled WGS sequence"/>
</dbReference>
<dbReference type="PANTHER" id="PTHR30250:SF11">
    <property type="entry name" value="O-ANTIGEN TRANSPORTER-RELATED"/>
    <property type="match status" value="1"/>
</dbReference>
<protein>
    <submittedName>
        <fullName evidence="7">Polysaccharide biosynthesis protein</fullName>
    </submittedName>
</protein>
<sequence length="419" mass="44439">MLRGTIALGTLRTSVVLALRLVVQASTLLLVARMLGAEQFGAFAGASALAVLMGACSTFGTHVVLLAGVAKDPCSRDRILPWAIPCTLVCGIVLFIGYLSISSAAFGAALLPFRALLLIGFAEILLQPLYALMTSEHHALGRVARAQLLQLSPLGLRLMVALSVAVLGLADPFDAYVLGYTLASLVALGVGAMMLPARWPSWHSWRLPIKSEWREGFGYAAMNITKAGPAELDKTISLKLLPPISAGVYAASARVVGAVTLPVAAMMLSALPRMFREAGRPAGLADLLVWMYAAAACYSVALAAAVWVSSPLLDQLFGDEYLGIADMVRWLCIAIPGMALRLVAGNTLMALGKPWTRVVFEVVGMAALIFSAVGLVGRFGVLGLPLAVAISEWLMTAVGTAMILFFRPKRVSRKVRYES</sequence>
<evidence type="ECO:0000313" key="7">
    <source>
        <dbReference type="EMBL" id="POB05258.1"/>
    </source>
</evidence>
<feature type="transmembrane region" description="Helical" evidence="6">
    <location>
        <begin position="154"/>
        <end position="170"/>
    </location>
</feature>
<evidence type="ECO:0000256" key="6">
    <source>
        <dbReference type="SAM" id="Phobius"/>
    </source>
</evidence>
<feature type="transmembrane region" description="Helical" evidence="6">
    <location>
        <begin position="79"/>
        <end position="101"/>
    </location>
</feature>
<evidence type="ECO:0000256" key="5">
    <source>
        <dbReference type="ARBA" id="ARBA00023136"/>
    </source>
</evidence>
<gene>
    <name evidence="7" type="ORF">C1949_05140</name>
</gene>
<keyword evidence="5 6" id="KW-0472">Membrane</keyword>
<keyword evidence="4 6" id="KW-1133">Transmembrane helix</keyword>
<feature type="transmembrane region" description="Helical" evidence="6">
    <location>
        <begin position="42"/>
        <end position="67"/>
    </location>
</feature>
<feature type="transmembrane region" description="Helical" evidence="6">
    <location>
        <begin position="328"/>
        <end position="351"/>
    </location>
</feature>
<evidence type="ECO:0000256" key="4">
    <source>
        <dbReference type="ARBA" id="ARBA00022989"/>
    </source>
</evidence>
<accession>A0A2P4EYE3</accession>
<keyword evidence="8" id="KW-1185">Reference proteome</keyword>
<feature type="transmembrane region" description="Helical" evidence="6">
    <location>
        <begin position="113"/>
        <end position="133"/>
    </location>
</feature>
<feature type="transmembrane region" description="Helical" evidence="6">
    <location>
        <begin position="176"/>
        <end position="197"/>
    </location>
</feature>
<evidence type="ECO:0000256" key="3">
    <source>
        <dbReference type="ARBA" id="ARBA00022692"/>
    </source>
</evidence>
<evidence type="ECO:0000256" key="2">
    <source>
        <dbReference type="ARBA" id="ARBA00022475"/>
    </source>
</evidence>
<dbReference type="OrthoDB" id="6053968at2"/>
<dbReference type="PANTHER" id="PTHR30250">
    <property type="entry name" value="PST FAMILY PREDICTED COLANIC ACID TRANSPORTER"/>
    <property type="match status" value="1"/>
</dbReference>
<proteinExistence type="predicted"/>
<feature type="transmembrane region" description="Helical" evidence="6">
    <location>
        <begin position="358"/>
        <end position="376"/>
    </location>
</feature>
<name>A0A2P4EYE3_9GAMM</name>
<evidence type="ECO:0000313" key="8">
    <source>
        <dbReference type="Proteomes" id="UP000243451"/>
    </source>
</evidence>
<dbReference type="GO" id="GO:0005886">
    <property type="term" value="C:plasma membrane"/>
    <property type="evidence" value="ECO:0007669"/>
    <property type="project" value="UniProtKB-SubCell"/>
</dbReference>
<reference evidence="7 8" key="1">
    <citation type="submission" date="2018-01" db="EMBL/GenBank/DDBJ databases">
        <title>Draft genome of the type strain Pseudomonas oceani DSM 100277 isolated from the deep water in Okinawa trough, northwestern Pacific Ocean.</title>
        <authorList>
            <person name="Gomila M."/>
            <person name="Mulet M."/>
            <person name="Garcia-Valdes E."/>
            <person name="Lalucat J."/>
        </authorList>
    </citation>
    <scope>NUCLEOTIDE SEQUENCE [LARGE SCALE GENOMIC DNA]</scope>
    <source>
        <strain evidence="7 8">DSM 100277</strain>
    </source>
</reference>
<comment type="caution">
    <text evidence="7">The sequence shown here is derived from an EMBL/GenBank/DDBJ whole genome shotgun (WGS) entry which is preliminary data.</text>
</comment>
<keyword evidence="3 6" id="KW-0812">Transmembrane</keyword>
<evidence type="ECO:0000256" key="1">
    <source>
        <dbReference type="ARBA" id="ARBA00004651"/>
    </source>
</evidence>
<feature type="transmembrane region" description="Helical" evidence="6">
    <location>
        <begin position="382"/>
        <end position="406"/>
    </location>
</feature>
<dbReference type="EMBL" id="PPSK01000003">
    <property type="protein sequence ID" value="POB05258.1"/>
    <property type="molecule type" value="Genomic_DNA"/>
</dbReference>
<organism evidence="7 8">
    <name type="scientific">Halopseudomonas oceani</name>
    <dbReference type="NCBI Taxonomy" id="1708783"/>
    <lineage>
        <taxon>Bacteria</taxon>
        <taxon>Pseudomonadati</taxon>
        <taxon>Pseudomonadota</taxon>
        <taxon>Gammaproteobacteria</taxon>
        <taxon>Pseudomonadales</taxon>
        <taxon>Pseudomonadaceae</taxon>
        <taxon>Halopseudomonas</taxon>
    </lineage>
</organism>
<keyword evidence="2" id="KW-1003">Cell membrane</keyword>
<comment type="subcellular location">
    <subcellularLocation>
        <location evidence="1">Cell membrane</location>
        <topology evidence="1">Multi-pass membrane protein</topology>
    </subcellularLocation>
</comment>
<feature type="transmembrane region" description="Helical" evidence="6">
    <location>
        <begin position="283"/>
        <end position="308"/>
    </location>
</feature>
<dbReference type="AlphaFoldDB" id="A0A2P4EYE3"/>
<dbReference type="InterPro" id="IPR050833">
    <property type="entry name" value="Poly_Biosynth_Transport"/>
</dbReference>